<comment type="caution">
    <text evidence="5">The sequence shown here is derived from an EMBL/GenBank/DDBJ whole genome shotgun (WGS) entry which is preliminary data.</text>
</comment>
<dbReference type="Proteomes" id="UP000216101">
    <property type="component" value="Unassembled WGS sequence"/>
</dbReference>
<proteinExistence type="predicted"/>
<evidence type="ECO:0000259" key="4">
    <source>
        <dbReference type="Pfam" id="PF25881"/>
    </source>
</evidence>
<evidence type="ECO:0000313" key="6">
    <source>
        <dbReference type="Proteomes" id="UP000216101"/>
    </source>
</evidence>
<dbReference type="InterPro" id="IPR059052">
    <property type="entry name" value="HH_YbhG-like"/>
</dbReference>
<organism evidence="5 6">
    <name type="scientific">Cellvibrio mixtus</name>
    <dbReference type="NCBI Taxonomy" id="39650"/>
    <lineage>
        <taxon>Bacteria</taxon>
        <taxon>Pseudomonadati</taxon>
        <taxon>Pseudomonadota</taxon>
        <taxon>Gammaproteobacteria</taxon>
        <taxon>Cellvibrionales</taxon>
        <taxon>Cellvibrionaceae</taxon>
        <taxon>Cellvibrio</taxon>
    </lineage>
</organism>
<dbReference type="AlphaFoldDB" id="A0A266Q9J3"/>
<protein>
    <recommendedName>
        <fullName evidence="4">YbhG-like alpha-helical hairpin domain-containing protein</fullName>
    </recommendedName>
</protein>
<feature type="domain" description="YbhG-like alpha-helical hairpin" evidence="4">
    <location>
        <begin position="71"/>
        <end position="198"/>
    </location>
</feature>
<dbReference type="Pfam" id="PF25881">
    <property type="entry name" value="HH_YBHG"/>
    <property type="match status" value="1"/>
</dbReference>
<dbReference type="PANTHER" id="PTHR32347:SF29">
    <property type="entry name" value="UPF0194 MEMBRANE PROTEIN YBHG"/>
    <property type="match status" value="1"/>
</dbReference>
<evidence type="ECO:0000256" key="3">
    <source>
        <dbReference type="SAM" id="Coils"/>
    </source>
</evidence>
<dbReference type="Gene3D" id="1.10.287.470">
    <property type="entry name" value="Helix hairpin bin"/>
    <property type="match status" value="2"/>
</dbReference>
<dbReference type="RefSeq" id="WP_094983991.1">
    <property type="nucleotide sequence ID" value="NZ_NHNI01000001.1"/>
</dbReference>
<reference evidence="6" key="1">
    <citation type="submission" date="2017-05" db="EMBL/GenBank/DDBJ databases">
        <authorList>
            <person name="Barney B.M."/>
        </authorList>
    </citation>
    <scope>NUCLEOTIDE SEQUENCE [LARGE SCALE GENOMIC DNA]</scope>
    <source>
        <strain evidence="6">PSBB022</strain>
    </source>
</reference>
<gene>
    <name evidence="5" type="ORF">CBP51_04470</name>
</gene>
<dbReference type="PANTHER" id="PTHR32347">
    <property type="entry name" value="EFFLUX SYSTEM COMPONENT YKNX-RELATED"/>
    <property type="match status" value="1"/>
</dbReference>
<dbReference type="EMBL" id="NHNI01000001">
    <property type="protein sequence ID" value="OZY86286.1"/>
    <property type="molecule type" value="Genomic_DNA"/>
</dbReference>
<accession>A0A266Q9J3</accession>
<dbReference type="Gene3D" id="2.40.30.170">
    <property type="match status" value="1"/>
</dbReference>
<evidence type="ECO:0000256" key="1">
    <source>
        <dbReference type="ARBA" id="ARBA00004196"/>
    </source>
</evidence>
<dbReference type="GO" id="GO:0030313">
    <property type="term" value="C:cell envelope"/>
    <property type="evidence" value="ECO:0007669"/>
    <property type="project" value="UniProtKB-SubCell"/>
</dbReference>
<evidence type="ECO:0000313" key="5">
    <source>
        <dbReference type="EMBL" id="OZY86286.1"/>
    </source>
</evidence>
<evidence type="ECO:0000256" key="2">
    <source>
        <dbReference type="ARBA" id="ARBA00023054"/>
    </source>
</evidence>
<dbReference type="SUPFAM" id="SSF111369">
    <property type="entry name" value="HlyD-like secretion proteins"/>
    <property type="match status" value="2"/>
</dbReference>
<comment type="subcellular location">
    <subcellularLocation>
        <location evidence="1">Cell envelope</location>
    </subcellularLocation>
</comment>
<feature type="coiled-coil region" evidence="3">
    <location>
        <begin position="80"/>
        <end position="164"/>
    </location>
</feature>
<dbReference type="InterPro" id="IPR050465">
    <property type="entry name" value="UPF0194_transport"/>
</dbReference>
<dbReference type="Gene3D" id="2.40.50.100">
    <property type="match status" value="1"/>
</dbReference>
<sequence>MKSVLFDAFRCSLLLALGVQLIACSDHNANIALGTLERDRIVLKATAAEIITQLPLAEGSDVKAGDLLLQLDDRRQQALVAKADANLASAQANLTKLQNGARTEDIAAARSQVKGAEAQLVEAQKTFARAETLVSKKLAGAAELDSARAKRDSAQANLEKSHENLLLLTNGTREEDLQQAEAQVALAKAALALEQYNLSELSIRATSDARLDHLPKHLGERTSIGEAVATLLDKNAPYARVYIPETHRVKIHTGQELVIHVDGLDQPQTGKLRWISQDAAFTPYFALNSTDRARLVYLAEVQLPDSAANLPSGLPVQVELPHD</sequence>
<keyword evidence="6" id="KW-1185">Reference proteome</keyword>
<keyword evidence="2 3" id="KW-0175">Coiled coil</keyword>
<name>A0A266Q9J3_9GAMM</name>